<dbReference type="OrthoDB" id="341486at2759"/>
<reference evidence="2" key="1">
    <citation type="submission" date="2020-11" db="EMBL/GenBank/DDBJ databases">
        <authorList>
            <person name="Tran Van P."/>
        </authorList>
    </citation>
    <scope>NUCLEOTIDE SEQUENCE</scope>
</reference>
<feature type="domain" description="MIOS-like alpha-solenoid" evidence="1">
    <location>
        <begin position="1"/>
        <end position="242"/>
    </location>
</feature>
<feature type="non-terminal residue" evidence="2">
    <location>
        <position position="255"/>
    </location>
</feature>
<dbReference type="InterPro" id="IPR049092">
    <property type="entry name" value="MIOS_a-sol"/>
</dbReference>
<dbReference type="GO" id="GO:1904263">
    <property type="term" value="P:positive regulation of TORC1 signaling"/>
    <property type="evidence" value="ECO:0007669"/>
    <property type="project" value="TreeGrafter"/>
</dbReference>
<protein>
    <recommendedName>
        <fullName evidence="1">MIOS-like alpha-solenoid domain-containing protein</fullName>
    </recommendedName>
</protein>
<gene>
    <name evidence="2" type="ORF">OSB1V03_LOCUS21676</name>
</gene>
<dbReference type="PANTHER" id="PTHR16453">
    <property type="entry name" value="WD40 DOMAIN-CONTAINING PROTEIN MIO FAMILY MEMBER"/>
    <property type="match status" value="1"/>
</dbReference>
<name>A0A7R9QKS9_9ACAR</name>
<dbReference type="Pfam" id="PF21719">
    <property type="entry name" value="MIOS_a-sol"/>
    <property type="match status" value="1"/>
</dbReference>
<organism evidence="2">
    <name type="scientific">Medioppia subpectinata</name>
    <dbReference type="NCBI Taxonomy" id="1979941"/>
    <lineage>
        <taxon>Eukaryota</taxon>
        <taxon>Metazoa</taxon>
        <taxon>Ecdysozoa</taxon>
        <taxon>Arthropoda</taxon>
        <taxon>Chelicerata</taxon>
        <taxon>Arachnida</taxon>
        <taxon>Acari</taxon>
        <taxon>Acariformes</taxon>
        <taxon>Sarcoptiformes</taxon>
        <taxon>Oribatida</taxon>
        <taxon>Brachypylina</taxon>
        <taxon>Oppioidea</taxon>
        <taxon>Oppiidae</taxon>
        <taxon>Medioppia</taxon>
    </lineage>
</organism>
<dbReference type="Proteomes" id="UP000759131">
    <property type="component" value="Unassembled WGS sequence"/>
</dbReference>
<accession>A0A7R9QKS9</accession>
<proteinExistence type="predicted"/>
<dbReference type="GO" id="GO:0005737">
    <property type="term" value="C:cytoplasm"/>
    <property type="evidence" value="ECO:0007669"/>
    <property type="project" value="TreeGrafter"/>
</dbReference>
<evidence type="ECO:0000313" key="2">
    <source>
        <dbReference type="EMBL" id="CAD7647923.1"/>
    </source>
</evidence>
<dbReference type="PANTHER" id="PTHR16453:SF9">
    <property type="entry name" value="GATOR COMPLEX PROTEIN MIOS"/>
    <property type="match status" value="1"/>
</dbReference>
<dbReference type="EMBL" id="CAJPIZ010041505">
    <property type="protein sequence ID" value="CAG2121730.1"/>
    <property type="molecule type" value="Genomic_DNA"/>
</dbReference>
<dbReference type="GO" id="GO:0034198">
    <property type="term" value="P:cellular response to amino acid starvation"/>
    <property type="evidence" value="ECO:0007669"/>
    <property type="project" value="TreeGrafter"/>
</dbReference>
<dbReference type="AlphaFoldDB" id="A0A7R9QKS9"/>
<dbReference type="EMBL" id="OC896080">
    <property type="protein sequence ID" value="CAD7647923.1"/>
    <property type="molecule type" value="Genomic_DNA"/>
</dbReference>
<keyword evidence="3" id="KW-1185">Reference proteome</keyword>
<sequence length="255" mass="29207">MRSLALNGYGLHNDKLWQLFASDSPFYNEDHYNAWKWIESRIISEDRNNTSQLAKNSAITDADELFSSHDPQRLYGVRAVLMQTFISQSRIASTSEVVVSNDYNTPYKNLSNNIIKKYYKSCDRKRALMHCGWDSNFESEFQNANFVQQLETNGQFTRAAAVLIFGGGKIKKAINTLKTGAEVRKENSFNAIALALSGYTKDRNSFWREMCQSIQIQLSDHYLRAIFTFLTTDSETYSEILVSDLTDTTTIDTQF</sequence>
<evidence type="ECO:0000259" key="1">
    <source>
        <dbReference type="Pfam" id="PF21719"/>
    </source>
</evidence>
<evidence type="ECO:0000313" key="3">
    <source>
        <dbReference type="Proteomes" id="UP000759131"/>
    </source>
</evidence>
<dbReference type="InterPro" id="IPR037593">
    <property type="entry name" value="MIOS/Sea4"/>
</dbReference>